<feature type="domain" description="Integrase catalytic" evidence="17">
    <location>
        <begin position="1068"/>
        <end position="1231"/>
    </location>
</feature>
<evidence type="ECO:0000256" key="7">
    <source>
        <dbReference type="ARBA" id="ARBA00022759"/>
    </source>
</evidence>
<dbReference type="InterPro" id="IPR041588">
    <property type="entry name" value="Integrase_H2C2"/>
</dbReference>
<dbReference type="GO" id="GO:0006508">
    <property type="term" value="P:proteolysis"/>
    <property type="evidence" value="ECO:0007669"/>
    <property type="project" value="UniProtKB-KW"/>
</dbReference>
<dbReference type="FunFam" id="3.30.420.10:FF:000032">
    <property type="entry name" value="Retrovirus-related Pol polyprotein from transposon 297-like Protein"/>
    <property type="match status" value="1"/>
</dbReference>
<dbReference type="PANTHER" id="PTHR37984:SF5">
    <property type="entry name" value="PROTEIN NYNRIN-LIKE"/>
    <property type="match status" value="1"/>
</dbReference>
<dbReference type="InterPro" id="IPR041373">
    <property type="entry name" value="RT_RNaseH"/>
</dbReference>
<proteinExistence type="predicted"/>
<dbReference type="PANTHER" id="PTHR37984">
    <property type="entry name" value="PROTEIN CBG26694"/>
    <property type="match status" value="1"/>
</dbReference>
<keyword evidence="6" id="KW-0064">Aspartyl protease</keyword>
<evidence type="ECO:0000256" key="8">
    <source>
        <dbReference type="ARBA" id="ARBA00022801"/>
    </source>
</evidence>
<dbReference type="Pfam" id="PF17917">
    <property type="entry name" value="RT_RNaseH"/>
    <property type="match status" value="1"/>
</dbReference>
<dbReference type="SUPFAM" id="SSF54160">
    <property type="entry name" value="Chromo domain-like"/>
    <property type="match status" value="1"/>
</dbReference>
<dbReference type="Pfam" id="PF03732">
    <property type="entry name" value="Retrotrans_gag"/>
    <property type="match status" value="1"/>
</dbReference>
<dbReference type="GO" id="GO:0004519">
    <property type="term" value="F:endonuclease activity"/>
    <property type="evidence" value="ECO:0007669"/>
    <property type="project" value="UniProtKB-KW"/>
</dbReference>
<keyword evidence="14" id="KW-0233">DNA recombination</keyword>
<dbReference type="Gene3D" id="3.10.10.10">
    <property type="entry name" value="HIV Type 1 Reverse Transcriptase, subunit A, domain 1"/>
    <property type="match status" value="1"/>
</dbReference>
<reference evidence="18 19" key="1">
    <citation type="submission" date="2018-09" db="EMBL/GenBank/DDBJ databases">
        <title>Genomic investigation of the strawberry pathogen Phytophthora fragariae indicates pathogenicity is determined by transcriptional variation in three key races.</title>
        <authorList>
            <person name="Adams T.M."/>
            <person name="Armitage A.D."/>
            <person name="Sobczyk M.K."/>
            <person name="Bates H.J."/>
            <person name="Dunwell J.M."/>
            <person name="Nellist C.F."/>
            <person name="Harrison R.J."/>
        </authorList>
    </citation>
    <scope>NUCLEOTIDE SEQUENCE [LARGE SCALE GENOMIC DNA]</scope>
    <source>
        <strain evidence="18 19">SCRP249</strain>
    </source>
</reference>
<dbReference type="SMART" id="SM00298">
    <property type="entry name" value="CHROMO"/>
    <property type="match status" value="1"/>
</dbReference>
<dbReference type="Proteomes" id="UP000429607">
    <property type="component" value="Unassembled WGS sequence"/>
</dbReference>
<keyword evidence="10" id="KW-0229">DNA integration</keyword>
<keyword evidence="3" id="KW-0548">Nucleotidyltransferase</keyword>
<dbReference type="Gene3D" id="3.30.420.10">
    <property type="entry name" value="Ribonuclease H-like superfamily/Ribonuclease H"/>
    <property type="match status" value="1"/>
</dbReference>
<dbReference type="Gene3D" id="2.40.50.40">
    <property type="match status" value="1"/>
</dbReference>
<evidence type="ECO:0000256" key="4">
    <source>
        <dbReference type="ARBA" id="ARBA00022722"/>
    </source>
</evidence>
<dbReference type="InterPro" id="IPR005162">
    <property type="entry name" value="Retrotrans_gag_dom"/>
</dbReference>
<comment type="caution">
    <text evidence="18">The sequence shown here is derived from an EMBL/GenBank/DDBJ whole genome shotgun (WGS) entry which is preliminary data.</text>
</comment>
<feature type="compositionally biased region" description="Basic and acidic residues" evidence="15">
    <location>
        <begin position="18"/>
        <end position="29"/>
    </location>
</feature>
<dbReference type="Pfam" id="PF00385">
    <property type="entry name" value="Chromo"/>
    <property type="match status" value="1"/>
</dbReference>
<dbReference type="Pfam" id="PF17921">
    <property type="entry name" value="Integrase_H2C2"/>
    <property type="match status" value="1"/>
</dbReference>
<dbReference type="InterPro" id="IPR001584">
    <property type="entry name" value="Integrase_cat-core"/>
</dbReference>
<protein>
    <submittedName>
        <fullName evidence="18">Transposon Ty3-I Gag-Pol polyprotein</fullName>
    </submittedName>
</protein>
<dbReference type="InterPro" id="IPR023780">
    <property type="entry name" value="Chromo_domain"/>
</dbReference>
<feature type="compositionally biased region" description="Basic and acidic residues" evidence="15">
    <location>
        <begin position="219"/>
        <end position="236"/>
    </location>
</feature>
<keyword evidence="12" id="KW-0239">DNA-directed DNA polymerase</keyword>
<evidence type="ECO:0000256" key="3">
    <source>
        <dbReference type="ARBA" id="ARBA00022695"/>
    </source>
</evidence>
<dbReference type="FunFam" id="3.30.70.270:FF:000020">
    <property type="entry name" value="Transposon Tf2-6 polyprotein-like Protein"/>
    <property type="match status" value="1"/>
</dbReference>
<dbReference type="GO" id="GO:0015074">
    <property type="term" value="P:DNA integration"/>
    <property type="evidence" value="ECO:0007669"/>
    <property type="project" value="UniProtKB-KW"/>
</dbReference>
<dbReference type="EMBL" id="QXFV01000875">
    <property type="protein sequence ID" value="KAE9022769.1"/>
    <property type="molecule type" value="Genomic_DNA"/>
</dbReference>
<dbReference type="Pfam" id="PF00078">
    <property type="entry name" value="RVT_1"/>
    <property type="match status" value="1"/>
</dbReference>
<dbReference type="CDD" id="cd09274">
    <property type="entry name" value="RNase_HI_RT_Ty3"/>
    <property type="match status" value="1"/>
</dbReference>
<dbReference type="InterPro" id="IPR043128">
    <property type="entry name" value="Rev_trsase/Diguanyl_cyclase"/>
</dbReference>
<feature type="region of interest" description="Disordered" evidence="15">
    <location>
        <begin position="1"/>
        <end position="29"/>
    </location>
</feature>
<evidence type="ECO:0000256" key="6">
    <source>
        <dbReference type="ARBA" id="ARBA00022750"/>
    </source>
</evidence>
<evidence type="ECO:0000256" key="12">
    <source>
        <dbReference type="ARBA" id="ARBA00022932"/>
    </source>
</evidence>
<evidence type="ECO:0000256" key="10">
    <source>
        <dbReference type="ARBA" id="ARBA00022908"/>
    </source>
</evidence>
<keyword evidence="8" id="KW-0378">Hydrolase</keyword>
<keyword evidence="11" id="KW-0695">RNA-directed DNA polymerase</keyword>
<evidence type="ECO:0000256" key="15">
    <source>
        <dbReference type="SAM" id="MobiDB-lite"/>
    </source>
</evidence>
<keyword evidence="1" id="KW-0645">Protease</keyword>
<dbReference type="GO" id="GO:0004190">
    <property type="term" value="F:aspartic-type endopeptidase activity"/>
    <property type="evidence" value="ECO:0007669"/>
    <property type="project" value="UniProtKB-KW"/>
</dbReference>
<dbReference type="CDD" id="cd01647">
    <property type="entry name" value="RT_LTR"/>
    <property type="match status" value="1"/>
</dbReference>
<dbReference type="GO" id="GO:0006310">
    <property type="term" value="P:DNA recombination"/>
    <property type="evidence" value="ECO:0007669"/>
    <property type="project" value="UniProtKB-KW"/>
</dbReference>
<dbReference type="FunFam" id="1.10.340.70:FF:000001">
    <property type="entry name" value="Retrovirus-related Pol polyprotein from transposon gypsy-like Protein"/>
    <property type="match status" value="1"/>
</dbReference>
<gene>
    <name evidence="18" type="ORF">PR001_g13075</name>
</gene>
<keyword evidence="9" id="KW-0460">Magnesium</keyword>
<dbReference type="InterPro" id="IPR043502">
    <property type="entry name" value="DNA/RNA_pol_sf"/>
</dbReference>
<dbReference type="Pfam" id="PF24626">
    <property type="entry name" value="SH3_Tf2-1"/>
    <property type="match status" value="1"/>
</dbReference>
<evidence type="ECO:0000256" key="11">
    <source>
        <dbReference type="ARBA" id="ARBA00022918"/>
    </source>
</evidence>
<accession>A0A6A3LU33</accession>
<keyword evidence="7" id="KW-0255">Endonuclease</keyword>
<dbReference type="CDD" id="cd00024">
    <property type="entry name" value="CD_CSD"/>
    <property type="match status" value="1"/>
</dbReference>
<keyword evidence="2" id="KW-0808">Transferase</keyword>
<dbReference type="InterPro" id="IPR056924">
    <property type="entry name" value="SH3_Tf2-1"/>
</dbReference>
<feature type="compositionally biased region" description="Polar residues" evidence="15">
    <location>
        <begin position="1"/>
        <end position="17"/>
    </location>
</feature>
<dbReference type="Gene3D" id="3.10.20.370">
    <property type="match status" value="1"/>
</dbReference>
<feature type="region of interest" description="Disordered" evidence="15">
    <location>
        <begin position="307"/>
        <end position="338"/>
    </location>
</feature>
<dbReference type="InterPro" id="IPR016197">
    <property type="entry name" value="Chromo-like_dom_sf"/>
</dbReference>
<evidence type="ECO:0000256" key="1">
    <source>
        <dbReference type="ARBA" id="ARBA00022670"/>
    </source>
</evidence>
<dbReference type="InterPro" id="IPR012337">
    <property type="entry name" value="RNaseH-like_sf"/>
</dbReference>
<evidence type="ECO:0000256" key="14">
    <source>
        <dbReference type="ARBA" id="ARBA00023172"/>
    </source>
</evidence>
<evidence type="ECO:0000313" key="18">
    <source>
        <dbReference type="EMBL" id="KAE9022769.1"/>
    </source>
</evidence>
<feature type="compositionally biased region" description="Low complexity" evidence="15">
    <location>
        <begin position="202"/>
        <end position="215"/>
    </location>
</feature>
<evidence type="ECO:0000256" key="13">
    <source>
        <dbReference type="ARBA" id="ARBA00023125"/>
    </source>
</evidence>
<dbReference type="InterPro" id="IPR000953">
    <property type="entry name" value="Chromo/chromo_shadow_dom"/>
</dbReference>
<dbReference type="Gene3D" id="1.10.340.70">
    <property type="match status" value="1"/>
</dbReference>
<dbReference type="InterPro" id="IPR050951">
    <property type="entry name" value="Retrovirus_Pol_polyprotein"/>
</dbReference>
<evidence type="ECO:0000256" key="5">
    <source>
        <dbReference type="ARBA" id="ARBA00022723"/>
    </source>
</evidence>
<sequence>MQMQQANSRFEQLLSSQGERRKKDPPTYEGKFGEDLGLWIFATEEYYANKRGIMEADTSDFVTMISSSLGKSVLNWYRAFSSDCDAAGMPKTWQLFKTKLRERFRPKDFEYNLRERLFQLKQHGTIHEYVSSFQDLMYQSELDISEMEKRFYFQNGLRAETAKKVKELSPRFLHEVIEIATNFEFAHYGGLSVKPAVSHQPSAKAVSSVKPAANSTTKPQERKPPSKRGPKEDWRKSATCNNCGQFGRIKPQCTSTKEMNHYVGGSFYAILEVSALAFKQDETPAEVSILVDNGSSLNGVTEATTIGNHGASRRHDDSSSGIQPNRAKTETYRRNDATDSGFPRDVRDFYGHAGSRRQDVLLGMKWLRENNPDIDWERLLLRPRNRTEEPLAHQLVHGHTGAFGETKLISTKQFMKELRKGKGIEAVFVVNPHDSEKAERFKQQGWEALVDNPAYEVLLKYRDTVFRTELPSTTPPVREGIEHEIQLQPGTQPISVKQWRQSPEQRKVIQDWTKEMVQAGIIRPSTSAFSAPTFCVKKPVGWRIVHDYRQLNSSTILPAIPMPRKEDTFDAMGGSYWFSCMDLLWGYYQVKLRESDIPFTAFSTPDGLFEYLVTPMGLSGSPGTFNRLLQRVFSDLRDVMRIYFDDIYVFTQDTDVRTHVEALDRVLQRCQEQQLYVNLSKCQFCVEEIPCLGDFVGRNGVRMDPDKVRVIREWPIPRTKKQMESFLGTTVYVSRFCADFAQFAGPLHESTKGLRPKETLHLSEHQLECFHELKRRLSTPPVLQLPDFEKPFGIRMDASNFAIGGVLFQNEGGLEHPIAFTGRKMKPAELNYPVREQELLAIMHALRVWRVYLLDRPFTVETDHKSIETILTQKTTNRRVARWFNELAEFQPQFKWIPGESNQVSDAVSRNPLFEHKAAQVSLSELIEAARNREIVASVQTTSATVTHSAKQLYSTDQRVQELLQSIDSGKEVPRYSVKNGLLYYQTRDDENARLVIPDNEDLKNRVICENHDVVTAGHPGYFKTYLGVQKKYYWPKMSKYIQRYVNTCELCQRNKARQTKPPGLLQSLEIPGGRWIDVTMDFMVELPKTAAGKDAIMVIVDRLTKRAKFIATNTAATAEETAALFMANYVKDHGVPKSIVSDRDSKFTSKFWQEVIKTLETTHNLSSAFRPQTDGQTERTNRFIEDYLRGVVNPFQNDWDEYLHLAEFAYNRRVHSSIGMSPFEADLGYVPYMPDEVARDPEFEQLQKSAQDFLLKQDAILKMAQDAMSEAQTRMKSYYDKNRLAQDFKPGDMVLLDGRNLDIRHKGFAQAKKLAPRFIGPYPVVKQVHHDSYELKLSKGLKLHPVFHTSLLKPYRSDESRSQNINKVILNDGSEGQLAREVIGHRRRKKKLQYRIWWLGEPRADATWEPVENLNQIPGLIDKYWDSKKKQSAASK</sequence>
<dbReference type="Gene3D" id="3.30.70.270">
    <property type="match status" value="2"/>
</dbReference>
<keyword evidence="4" id="KW-0540">Nuclease</keyword>
<dbReference type="InterPro" id="IPR000477">
    <property type="entry name" value="RT_dom"/>
</dbReference>
<evidence type="ECO:0000256" key="9">
    <source>
        <dbReference type="ARBA" id="ARBA00022842"/>
    </source>
</evidence>
<dbReference type="InterPro" id="IPR036397">
    <property type="entry name" value="RNaseH_sf"/>
</dbReference>
<organism evidence="18 19">
    <name type="scientific">Phytophthora rubi</name>
    <dbReference type="NCBI Taxonomy" id="129364"/>
    <lineage>
        <taxon>Eukaryota</taxon>
        <taxon>Sar</taxon>
        <taxon>Stramenopiles</taxon>
        <taxon>Oomycota</taxon>
        <taxon>Peronosporomycetes</taxon>
        <taxon>Peronosporales</taxon>
        <taxon>Peronosporaceae</taxon>
        <taxon>Phytophthora</taxon>
    </lineage>
</organism>
<dbReference type="SUPFAM" id="SSF53098">
    <property type="entry name" value="Ribonuclease H-like"/>
    <property type="match status" value="1"/>
</dbReference>
<feature type="region of interest" description="Disordered" evidence="15">
    <location>
        <begin position="202"/>
        <end position="237"/>
    </location>
</feature>
<evidence type="ECO:0000313" key="19">
    <source>
        <dbReference type="Proteomes" id="UP000429607"/>
    </source>
</evidence>
<evidence type="ECO:0000256" key="2">
    <source>
        <dbReference type="ARBA" id="ARBA00022679"/>
    </source>
</evidence>
<dbReference type="GO" id="GO:0003964">
    <property type="term" value="F:RNA-directed DNA polymerase activity"/>
    <property type="evidence" value="ECO:0007669"/>
    <property type="project" value="UniProtKB-KW"/>
</dbReference>
<evidence type="ECO:0000259" key="17">
    <source>
        <dbReference type="PROSITE" id="PS50994"/>
    </source>
</evidence>
<keyword evidence="5" id="KW-0479">Metal-binding</keyword>
<dbReference type="GO" id="GO:0046872">
    <property type="term" value="F:metal ion binding"/>
    <property type="evidence" value="ECO:0007669"/>
    <property type="project" value="UniProtKB-KW"/>
</dbReference>
<keyword evidence="13" id="KW-0238">DNA-binding</keyword>
<name>A0A6A3LU33_9STRA</name>
<dbReference type="PROSITE" id="PS50994">
    <property type="entry name" value="INTEGRASE"/>
    <property type="match status" value="1"/>
</dbReference>
<feature type="compositionally biased region" description="Basic and acidic residues" evidence="15">
    <location>
        <begin position="327"/>
        <end position="338"/>
    </location>
</feature>
<dbReference type="SUPFAM" id="SSF56672">
    <property type="entry name" value="DNA/RNA polymerases"/>
    <property type="match status" value="1"/>
</dbReference>
<dbReference type="GO" id="GO:0003887">
    <property type="term" value="F:DNA-directed DNA polymerase activity"/>
    <property type="evidence" value="ECO:0007669"/>
    <property type="project" value="UniProtKB-KW"/>
</dbReference>
<dbReference type="GO" id="GO:0003677">
    <property type="term" value="F:DNA binding"/>
    <property type="evidence" value="ECO:0007669"/>
    <property type="project" value="UniProtKB-KW"/>
</dbReference>
<feature type="domain" description="Chromo" evidence="16">
    <location>
        <begin position="1378"/>
        <end position="1437"/>
    </location>
</feature>
<dbReference type="PROSITE" id="PS50013">
    <property type="entry name" value="CHROMO_2"/>
    <property type="match status" value="1"/>
</dbReference>
<evidence type="ECO:0000259" key="16">
    <source>
        <dbReference type="PROSITE" id="PS50013"/>
    </source>
</evidence>